<evidence type="ECO:0000313" key="3">
    <source>
        <dbReference type="Proteomes" id="UP000755585"/>
    </source>
</evidence>
<feature type="transmembrane region" description="Helical" evidence="1">
    <location>
        <begin position="52"/>
        <end position="74"/>
    </location>
</feature>
<feature type="transmembrane region" description="Helical" evidence="1">
    <location>
        <begin position="187"/>
        <end position="208"/>
    </location>
</feature>
<keyword evidence="1" id="KW-0812">Transmembrane</keyword>
<reference evidence="2 3" key="1">
    <citation type="submission" date="2021-03" db="EMBL/GenBank/DDBJ databases">
        <title>Sequencing the genomes of 1000 actinobacteria strains.</title>
        <authorList>
            <person name="Klenk H.-P."/>
        </authorList>
    </citation>
    <scope>NUCLEOTIDE SEQUENCE [LARGE SCALE GENOMIC DNA]</scope>
    <source>
        <strain evidence="2 3">DSM 18824</strain>
    </source>
</reference>
<dbReference type="Proteomes" id="UP000755585">
    <property type="component" value="Unassembled WGS sequence"/>
</dbReference>
<feature type="transmembrane region" description="Helical" evidence="1">
    <location>
        <begin position="161"/>
        <end position="181"/>
    </location>
</feature>
<accession>A0ABS4UGP3</accession>
<dbReference type="EMBL" id="JAGINT010000001">
    <property type="protein sequence ID" value="MBP2350817.1"/>
    <property type="molecule type" value="Genomic_DNA"/>
</dbReference>
<feature type="transmembrane region" description="Helical" evidence="1">
    <location>
        <begin position="7"/>
        <end position="27"/>
    </location>
</feature>
<gene>
    <name evidence="2" type="ORF">JOF29_001900</name>
</gene>
<name>A0ABS4UGP3_9ACTN</name>
<keyword evidence="3" id="KW-1185">Reference proteome</keyword>
<feature type="transmembrane region" description="Helical" evidence="1">
    <location>
        <begin position="86"/>
        <end position="111"/>
    </location>
</feature>
<evidence type="ECO:0000313" key="2">
    <source>
        <dbReference type="EMBL" id="MBP2350817.1"/>
    </source>
</evidence>
<feature type="transmembrane region" description="Helical" evidence="1">
    <location>
        <begin position="131"/>
        <end position="154"/>
    </location>
</feature>
<evidence type="ECO:0000256" key="1">
    <source>
        <dbReference type="SAM" id="Phobius"/>
    </source>
</evidence>
<sequence>MTERHELRWGGFAGLAFVVLAMLGRFLPGNPPTVGDSGSTISSWVTDHRTTILFSSLLWAAAAGLVIWFAVAFAEAMRERAERSDVHLALMAGSVLVGGAIFVNAGMQAAVASGISGRDAAITLSMFELGALTTTLIGFAAALPLAAAGIGVLRTHLMPDWLGYLGLLAAAVSFLGAFGVFATSGAFVAGGWLMSTIPLLLSAIWVLAASGYMVREHLPELTTGGETAVPQM</sequence>
<keyword evidence="1" id="KW-0472">Membrane</keyword>
<evidence type="ECO:0008006" key="4">
    <source>
        <dbReference type="Google" id="ProtNLM"/>
    </source>
</evidence>
<comment type="caution">
    <text evidence="2">The sequence shown here is derived from an EMBL/GenBank/DDBJ whole genome shotgun (WGS) entry which is preliminary data.</text>
</comment>
<protein>
    <recommendedName>
        <fullName evidence="4">DUF4386 family protein</fullName>
    </recommendedName>
</protein>
<keyword evidence="1" id="KW-1133">Transmembrane helix</keyword>
<proteinExistence type="predicted"/>
<organism evidence="2 3">
    <name type="scientific">Kribbella aluminosa</name>
    <dbReference type="NCBI Taxonomy" id="416017"/>
    <lineage>
        <taxon>Bacteria</taxon>
        <taxon>Bacillati</taxon>
        <taxon>Actinomycetota</taxon>
        <taxon>Actinomycetes</taxon>
        <taxon>Propionibacteriales</taxon>
        <taxon>Kribbellaceae</taxon>
        <taxon>Kribbella</taxon>
    </lineage>
</organism>
<dbReference type="RefSeq" id="WP_209693808.1">
    <property type="nucleotide sequence ID" value="NZ_BAAAVU010000032.1"/>
</dbReference>